<protein>
    <submittedName>
        <fullName evidence="2">Uncharacterized protein</fullName>
    </submittedName>
</protein>
<keyword evidence="3" id="KW-1185">Reference proteome</keyword>
<name>A0A1B0FA19_GLOMM</name>
<evidence type="ECO:0000313" key="3">
    <source>
        <dbReference type="Proteomes" id="UP000092444"/>
    </source>
</evidence>
<dbReference type="AlphaFoldDB" id="A0A1B0FA19"/>
<accession>A0A1B0FA19</accession>
<reference evidence="2" key="1">
    <citation type="submission" date="2020-05" db="UniProtKB">
        <authorList>
            <consortium name="EnsemblMetazoa"/>
        </authorList>
    </citation>
    <scope>IDENTIFICATION</scope>
    <source>
        <strain evidence="2">Yale</strain>
    </source>
</reference>
<dbReference type="EnsemblMetazoa" id="GMOY000348-RA">
    <property type="protein sequence ID" value="GMOY000348-PA"/>
    <property type="gene ID" value="GMOY000348"/>
</dbReference>
<organism evidence="2 3">
    <name type="scientific">Glossina morsitans morsitans</name>
    <name type="common">Savannah tsetse fly</name>
    <dbReference type="NCBI Taxonomy" id="37546"/>
    <lineage>
        <taxon>Eukaryota</taxon>
        <taxon>Metazoa</taxon>
        <taxon>Ecdysozoa</taxon>
        <taxon>Arthropoda</taxon>
        <taxon>Hexapoda</taxon>
        <taxon>Insecta</taxon>
        <taxon>Pterygota</taxon>
        <taxon>Neoptera</taxon>
        <taxon>Endopterygota</taxon>
        <taxon>Diptera</taxon>
        <taxon>Brachycera</taxon>
        <taxon>Muscomorpha</taxon>
        <taxon>Hippoboscoidea</taxon>
        <taxon>Glossinidae</taxon>
        <taxon>Glossina</taxon>
    </lineage>
</organism>
<sequence>MLTTMLLLLRAENQQEKEWYQLLHDVAHIMPKYCQCQHHQYNMAAAKYHRHNEKSPVIQCIATKTSCCVPHHNNNNSNNNNNNNNNNKNNNSNNNDDNKNSSLKKT</sequence>
<dbReference type="VEuPathDB" id="VectorBase:GMOY000348"/>
<evidence type="ECO:0000313" key="2">
    <source>
        <dbReference type="EnsemblMetazoa" id="GMOY000348-PA"/>
    </source>
</evidence>
<dbReference type="EMBL" id="CCAG010018115">
    <property type="status" value="NOT_ANNOTATED_CDS"/>
    <property type="molecule type" value="Genomic_DNA"/>
</dbReference>
<evidence type="ECO:0000256" key="1">
    <source>
        <dbReference type="SAM" id="MobiDB-lite"/>
    </source>
</evidence>
<dbReference type="STRING" id="37546.A0A1B0FA19"/>
<feature type="compositionally biased region" description="Low complexity" evidence="1">
    <location>
        <begin position="73"/>
        <end position="95"/>
    </location>
</feature>
<dbReference type="Proteomes" id="UP000092444">
    <property type="component" value="Unassembled WGS sequence"/>
</dbReference>
<feature type="region of interest" description="Disordered" evidence="1">
    <location>
        <begin position="71"/>
        <end position="106"/>
    </location>
</feature>
<proteinExistence type="predicted"/>